<sequence>MKIEQILNIPAAFIYNRIVETELFDIQAQTGHRLTADQLAGFSYEKRLEAGEKAKVAITRNVLNRSFHYEMLTKHYRRKIYYDFTPITAASSKVIYEERNTSLSLWQQIVDVTRDTLLGSLKRHNFRKMFLQIEKSY</sequence>
<keyword evidence="2" id="KW-1185">Reference proteome</keyword>
<proteinExistence type="predicted"/>
<evidence type="ECO:0000313" key="1">
    <source>
        <dbReference type="EMBL" id="KRK34430.1"/>
    </source>
</evidence>
<comment type="caution">
    <text evidence="1">The sequence shown here is derived from an EMBL/GenBank/DDBJ whole genome shotgun (WGS) entry which is preliminary data.</text>
</comment>
<dbReference type="InterPro" id="IPR021701">
    <property type="entry name" value="DUF3284"/>
</dbReference>
<accession>A0A0R1GK35</accession>
<dbReference type="RefSeq" id="WP_057905069.1">
    <property type="nucleotide sequence ID" value="NZ_AZDA01000092.1"/>
</dbReference>
<dbReference type="Pfam" id="PF11687">
    <property type="entry name" value="DUF3284"/>
    <property type="match status" value="1"/>
</dbReference>
<gene>
    <name evidence="1" type="ORF">FC07_GL000639</name>
</gene>
<dbReference type="AlphaFoldDB" id="A0A0R1GK35"/>
<organism evidence="1 2">
    <name type="scientific">Loigolactobacillus bifermentans DSM 20003</name>
    <dbReference type="NCBI Taxonomy" id="1423726"/>
    <lineage>
        <taxon>Bacteria</taxon>
        <taxon>Bacillati</taxon>
        <taxon>Bacillota</taxon>
        <taxon>Bacilli</taxon>
        <taxon>Lactobacillales</taxon>
        <taxon>Lactobacillaceae</taxon>
        <taxon>Loigolactobacillus</taxon>
    </lineage>
</organism>
<evidence type="ECO:0008006" key="3">
    <source>
        <dbReference type="Google" id="ProtNLM"/>
    </source>
</evidence>
<evidence type="ECO:0000313" key="2">
    <source>
        <dbReference type="Proteomes" id="UP000051461"/>
    </source>
</evidence>
<dbReference type="Proteomes" id="UP000051461">
    <property type="component" value="Unassembled WGS sequence"/>
</dbReference>
<name>A0A0R1GK35_9LACO</name>
<reference evidence="1 2" key="1">
    <citation type="journal article" date="2015" name="Genome Announc.">
        <title>Expanding the biotechnology potential of lactobacilli through comparative genomics of 213 strains and associated genera.</title>
        <authorList>
            <person name="Sun Z."/>
            <person name="Harris H.M."/>
            <person name="McCann A."/>
            <person name="Guo C."/>
            <person name="Argimon S."/>
            <person name="Zhang W."/>
            <person name="Yang X."/>
            <person name="Jeffery I.B."/>
            <person name="Cooney J.C."/>
            <person name="Kagawa T.F."/>
            <person name="Liu W."/>
            <person name="Song Y."/>
            <person name="Salvetti E."/>
            <person name="Wrobel A."/>
            <person name="Rasinkangas P."/>
            <person name="Parkhill J."/>
            <person name="Rea M.C."/>
            <person name="O'Sullivan O."/>
            <person name="Ritari J."/>
            <person name="Douillard F.P."/>
            <person name="Paul Ross R."/>
            <person name="Yang R."/>
            <person name="Briner A.E."/>
            <person name="Felis G.E."/>
            <person name="de Vos W.M."/>
            <person name="Barrangou R."/>
            <person name="Klaenhammer T.R."/>
            <person name="Caufield P.W."/>
            <person name="Cui Y."/>
            <person name="Zhang H."/>
            <person name="O'Toole P.W."/>
        </authorList>
    </citation>
    <scope>NUCLEOTIDE SEQUENCE [LARGE SCALE GENOMIC DNA]</scope>
    <source>
        <strain evidence="1 2">DSM 20003</strain>
    </source>
</reference>
<protein>
    <recommendedName>
        <fullName evidence="3">DUF3284 domain-containing protein</fullName>
    </recommendedName>
</protein>
<dbReference type="OrthoDB" id="2361512at2"/>
<dbReference type="PATRIC" id="fig|1423726.3.peg.661"/>
<dbReference type="STRING" id="1423726.FC07_GL000639"/>
<dbReference type="EMBL" id="AZDA01000092">
    <property type="protein sequence ID" value="KRK34430.1"/>
    <property type="molecule type" value="Genomic_DNA"/>
</dbReference>